<comment type="caution">
    <text evidence="2">The sequence shown here is derived from an EMBL/GenBank/DDBJ whole genome shotgun (WGS) entry which is preliminary data.</text>
</comment>
<evidence type="ECO:0000256" key="1">
    <source>
        <dbReference type="SAM" id="Phobius"/>
    </source>
</evidence>
<feature type="transmembrane region" description="Helical" evidence="1">
    <location>
        <begin position="211"/>
        <end position="232"/>
    </location>
</feature>
<evidence type="ECO:0000313" key="3">
    <source>
        <dbReference type="Proteomes" id="UP001526201"/>
    </source>
</evidence>
<feature type="transmembrane region" description="Helical" evidence="1">
    <location>
        <begin position="252"/>
        <end position="275"/>
    </location>
</feature>
<gene>
    <name evidence="2" type="ORF">H7J73_05105</name>
</gene>
<dbReference type="RefSeq" id="WP_264066180.1">
    <property type="nucleotide sequence ID" value="NZ_JACKTY010000014.1"/>
</dbReference>
<keyword evidence="1" id="KW-0812">Transmembrane</keyword>
<organism evidence="2 3">
    <name type="scientific">Mycolicibacterium komossense</name>
    <dbReference type="NCBI Taxonomy" id="1779"/>
    <lineage>
        <taxon>Bacteria</taxon>
        <taxon>Bacillati</taxon>
        <taxon>Actinomycetota</taxon>
        <taxon>Actinomycetes</taxon>
        <taxon>Mycobacteriales</taxon>
        <taxon>Mycobacteriaceae</taxon>
        <taxon>Mycolicibacterium</taxon>
    </lineage>
</organism>
<keyword evidence="1" id="KW-1133">Transmembrane helix</keyword>
<feature type="transmembrane region" description="Helical" evidence="1">
    <location>
        <begin position="86"/>
        <end position="119"/>
    </location>
</feature>
<sequence length="402" mass="42540">MTDHPETPGEAYPGTMPCHSCDHDVPAGRFCARCGAQLSAVRGDGPRWLRIRDYAAAPGENVLQPSIVSSVFPYLSNRSSGAFRVLVWLVLATLVVLCAFQLEVAMVAAATFAPPLLFLVYLKETGVIGDLLWRVWVPTFAVGIGVGAAWALWTNGIVAESYSLGLGVEVPTARLVLDALIIPFGGLFALQLPAVLIWVSRPPRRDSLYGFAVGALGGTMFAVGATVVRLVSQIGRGEQANDQPVADMLLEAGIRGVTMPLMAVSIGGLIGAALWYRSADGQGRRGVWTAIVVGSLAAPAVYACVGLVDVLRITPYLQFVVHAAIALVAVLALRTGLQLAMLHEIHEPTDAEQPILCADCGHVVPDMAFCPACGVASQAASRASRAARRQDRPQPSDEQVGR</sequence>
<dbReference type="Proteomes" id="UP001526201">
    <property type="component" value="Unassembled WGS sequence"/>
</dbReference>
<feature type="transmembrane region" description="Helical" evidence="1">
    <location>
        <begin position="131"/>
        <end position="153"/>
    </location>
</feature>
<feature type="transmembrane region" description="Helical" evidence="1">
    <location>
        <begin position="173"/>
        <end position="199"/>
    </location>
</feature>
<keyword evidence="1" id="KW-0472">Membrane</keyword>
<feature type="transmembrane region" description="Helical" evidence="1">
    <location>
        <begin position="314"/>
        <end position="333"/>
    </location>
</feature>
<name>A0ABT3C7H5_9MYCO</name>
<accession>A0ABT3C7H5</accession>
<reference evidence="2 3" key="1">
    <citation type="journal article" date="2022" name="BMC Genomics">
        <title>Comparative genome analysis of mycobacteria focusing on tRNA and non-coding RNA.</title>
        <authorList>
            <person name="Behra P.R.K."/>
            <person name="Pettersson B.M.F."/>
            <person name="Ramesh M."/>
            <person name="Das S."/>
            <person name="Dasgupta S."/>
            <person name="Kirsebom L.A."/>
        </authorList>
    </citation>
    <scope>NUCLEOTIDE SEQUENCE [LARGE SCALE GENOMIC DNA]</scope>
    <source>
        <strain evidence="2 3">DSM 44078</strain>
    </source>
</reference>
<feature type="transmembrane region" description="Helical" evidence="1">
    <location>
        <begin position="287"/>
        <end position="308"/>
    </location>
</feature>
<evidence type="ECO:0000313" key="2">
    <source>
        <dbReference type="EMBL" id="MCV7225412.1"/>
    </source>
</evidence>
<protein>
    <submittedName>
        <fullName evidence="2">Zinc ribbon domain-containing protein</fullName>
    </submittedName>
</protein>
<proteinExistence type="predicted"/>
<dbReference type="EMBL" id="JACKTY010000014">
    <property type="protein sequence ID" value="MCV7225412.1"/>
    <property type="molecule type" value="Genomic_DNA"/>
</dbReference>
<keyword evidence="3" id="KW-1185">Reference proteome</keyword>